<evidence type="ECO:0000256" key="1">
    <source>
        <dbReference type="ARBA" id="ARBA00004141"/>
    </source>
</evidence>
<evidence type="ECO:0000259" key="6">
    <source>
        <dbReference type="Pfam" id="PF05154"/>
    </source>
</evidence>
<dbReference type="EMBL" id="JBEPLM010000007">
    <property type="protein sequence ID" value="MET3594662.1"/>
    <property type="molecule type" value="Genomic_DNA"/>
</dbReference>
<sequence>MSLSTQEQILIEQRVTNEAKSAGVAYLLWFFLGTLGAHRFYLARTGSAIAQLVMFIFGWMTIFIGVGAFLLIVLAIWVLADGFLIPGIIQRHKSNVRKQLGMDILIASGAQVSMLDTSKWSKRDRERLAAQAAREPRG</sequence>
<feature type="transmembrane region" description="Helical" evidence="5">
    <location>
        <begin position="24"/>
        <end position="42"/>
    </location>
</feature>
<reference evidence="7 8" key="1">
    <citation type="submission" date="2024-06" db="EMBL/GenBank/DDBJ databases">
        <title>Genomic Encyclopedia of Type Strains, Phase IV (KMG-IV): sequencing the most valuable type-strain genomes for metagenomic binning, comparative biology and taxonomic classification.</title>
        <authorList>
            <person name="Goeker M."/>
        </authorList>
    </citation>
    <scope>NUCLEOTIDE SEQUENCE [LARGE SCALE GENOMIC DNA]</scope>
    <source>
        <strain evidence="7 8">DSM 29846</strain>
    </source>
</reference>
<gene>
    <name evidence="7" type="ORF">ABID26_004070</name>
</gene>
<accession>A0ABV2HX28</accession>
<dbReference type="RefSeq" id="WP_354416105.1">
    <property type="nucleotide sequence ID" value="NZ_JBEPLM010000007.1"/>
</dbReference>
<organism evidence="7 8">
    <name type="scientific">Mesorhizobium shonense</name>
    <dbReference type="NCBI Taxonomy" id="1209948"/>
    <lineage>
        <taxon>Bacteria</taxon>
        <taxon>Pseudomonadati</taxon>
        <taxon>Pseudomonadota</taxon>
        <taxon>Alphaproteobacteria</taxon>
        <taxon>Hyphomicrobiales</taxon>
        <taxon>Phyllobacteriaceae</taxon>
        <taxon>Mesorhizobium</taxon>
    </lineage>
</organism>
<evidence type="ECO:0000313" key="8">
    <source>
        <dbReference type="Proteomes" id="UP001549036"/>
    </source>
</evidence>
<feature type="domain" description="TM2" evidence="6">
    <location>
        <begin position="19"/>
        <end position="64"/>
    </location>
</feature>
<name>A0ABV2HX28_9HYPH</name>
<evidence type="ECO:0000256" key="4">
    <source>
        <dbReference type="ARBA" id="ARBA00023136"/>
    </source>
</evidence>
<keyword evidence="3 5" id="KW-1133">Transmembrane helix</keyword>
<dbReference type="Proteomes" id="UP001549036">
    <property type="component" value="Unassembled WGS sequence"/>
</dbReference>
<dbReference type="Pfam" id="PF05154">
    <property type="entry name" value="TM2"/>
    <property type="match status" value="1"/>
</dbReference>
<evidence type="ECO:0000313" key="7">
    <source>
        <dbReference type="EMBL" id="MET3594662.1"/>
    </source>
</evidence>
<protein>
    <submittedName>
        <fullName evidence="7">TM2 domain-containing membrane protein YozV</fullName>
    </submittedName>
</protein>
<evidence type="ECO:0000256" key="5">
    <source>
        <dbReference type="SAM" id="Phobius"/>
    </source>
</evidence>
<keyword evidence="8" id="KW-1185">Reference proteome</keyword>
<dbReference type="PANTHER" id="PTHR21016">
    <property type="entry name" value="BETA-AMYLOID BINDING PROTEIN-RELATED"/>
    <property type="match status" value="1"/>
</dbReference>
<proteinExistence type="predicted"/>
<keyword evidence="4 5" id="KW-0472">Membrane</keyword>
<evidence type="ECO:0000256" key="3">
    <source>
        <dbReference type="ARBA" id="ARBA00022989"/>
    </source>
</evidence>
<comment type="subcellular location">
    <subcellularLocation>
        <location evidence="1">Membrane</location>
        <topology evidence="1">Multi-pass membrane protein</topology>
    </subcellularLocation>
</comment>
<feature type="transmembrane region" description="Helical" evidence="5">
    <location>
        <begin position="54"/>
        <end position="80"/>
    </location>
</feature>
<evidence type="ECO:0000256" key="2">
    <source>
        <dbReference type="ARBA" id="ARBA00022692"/>
    </source>
</evidence>
<dbReference type="PANTHER" id="PTHR21016:SF25">
    <property type="entry name" value="TM2 DOMAIN-CONTAINING PROTEIN DDB_G0277895-RELATED"/>
    <property type="match status" value="1"/>
</dbReference>
<keyword evidence="2 5" id="KW-0812">Transmembrane</keyword>
<dbReference type="InterPro" id="IPR007829">
    <property type="entry name" value="TM2"/>
</dbReference>
<comment type="caution">
    <text evidence="7">The sequence shown here is derived from an EMBL/GenBank/DDBJ whole genome shotgun (WGS) entry which is preliminary data.</text>
</comment>
<dbReference type="InterPro" id="IPR050932">
    <property type="entry name" value="TM2D1-3-like"/>
</dbReference>